<evidence type="ECO:0000259" key="9">
    <source>
        <dbReference type="PROSITE" id="PS50011"/>
    </source>
</evidence>
<evidence type="ECO:0000256" key="3">
    <source>
        <dbReference type="ARBA" id="ARBA00022679"/>
    </source>
</evidence>
<dbReference type="SUPFAM" id="SSF56112">
    <property type="entry name" value="Protein kinase-like (PK-like)"/>
    <property type="match status" value="1"/>
</dbReference>
<gene>
    <name evidence="10" type="ORF">QR46_3846</name>
</gene>
<evidence type="ECO:0000256" key="7">
    <source>
        <dbReference type="ARBA" id="ARBA00047899"/>
    </source>
</evidence>
<dbReference type="AlphaFoldDB" id="A0A132NQ71"/>
<dbReference type="InterPro" id="IPR011009">
    <property type="entry name" value="Kinase-like_dom_sf"/>
</dbReference>
<evidence type="ECO:0000313" key="11">
    <source>
        <dbReference type="Proteomes" id="UP000070089"/>
    </source>
</evidence>
<dbReference type="InterPro" id="IPR050660">
    <property type="entry name" value="NEK_Ser/Thr_kinase"/>
</dbReference>
<dbReference type="VEuPathDB" id="GiardiaDB:QR46_3846"/>
<dbReference type="OrthoDB" id="5979581at2759"/>
<dbReference type="PROSITE" id="PS50011">
    <property type="entry name" value="PROTEIN_KINASE_DOM"/>
    <property type="match status" value="1"/>
</dbReference>
<dbReference type="GO" id="GO:0005524">
    <property type="term" value="F:ATP binding"/>
    <property type="evidence" value="ECO:0007669"/>
    <property type="project" value="UniProtKB-KW"/>
</dbReference>
<dbReference type="PANTHER" id="PTHR43671">
    <property type="entry name" value="SERINE/THREONINE-PROTEIN KINASE NEK"/>
    <property type="match status" value="1"/>
</dbReference>
<keyword evidence="6" id="KW-0067">ATP-binding</keyword>
<feature type="domain" description="Protein kinase" evidence="9">
    <location>
        <begin position="31"/>
        <end position="311"/>
    </location>
</feature>
<evidence type="ECO:0000256" key="2">
    <source>
        <dbReference type="ARBA" id="ARBA00022527"/>
    </source>
</evidence>
<dbReference type="Gene3D" id="1.10.510.10">
    <property type="entry name" value="Transferase(Phosphotransferase) domain 1"/>
    <property type="match status" value="1"/>
</dbReference>
<evidence type="ECO:0000313" key="10">
    <source>
        <dbReference type="EMBL" id="KWX12188.1"/>
    </source>
</evidence>
<evidence type="ECO:0000256" key="8">
    <source>
        <dbReference type="ARBA" id="ARBA00048679"/>
    </source>
</evidence>
<keyword evidence="5 10" id="KW-0418">Kinase</keyword>
<dbReference type="Gene3D" id="3.30.200.20">
    <property type="entry name" value="Phosphorylase Kinase, domain 1"/>
    <property type="match status" value="1"/>
</dbReference>
<keyword evidence="2 10" id="KW-0723">Serine/threonine-protein kinase</keyword>
<reference evidence="10 11" key="1">
    <citation type="journal article" date="2015" name="Mol. Biochem. Parasitol.">
        <title>Identification of polymorphic genes for use in assemblage B genotyping assays through comparative genomics of multiple assemblage B Giardia duodenalis isolates.</title>
        <authorList>
            <person name="Wielinga C."/>
            <person name="Thompson R.C."/>
            <person name="Monis P."/>
            <person name="Ryan U."/>
        </authorList>
    </citation>
    <scope>NUCLEOTIDE SEQUENCE [LARGE SCALE GENOMIC DNA]</scope>
    <source>
        <strain evidence="10 11">BAH15c1</strain>
    </source>
</reference>
<evidence type="ECO:0000256" key="4">
    <source>
        <dbReference type="ARBA" id="ARBA00022741"/>
    </source>
</evidence>
<protein>
    <recommendedName>
        <fullName evidence="1">non-specific serine/threonine protein kinase</fullName>
        <ecNumber evidence="1">2.7.11.1</ecNumber>
    </recommendedName>
</protein>
<comment type="catalytic activity">
    <reaction evidence="7">
        <text>L-threonyl-[protein] + ATP = O-phospho-L-threonyl-[protein] + ADP + H(+)</text>
        <dbReference type="Rhea" id="RHEA:46608"/>
        <dbReference type="Rhea" id="RHEA-COMP:11060"/>
        <dbReference type="Rhea" id="RHEA-COMP:11605"/>
        <dbReference type="ChEBI" id="CHEBI:15378"/>
        <dbReference type="ChEBI" id="CHEBI:30013"/>
        <dbReference type="ChEBI" id="CHEBI:30616"/>
        <dbReference type="ChEBI" id="CHEBI:61977"/>
        <dbReference type="ChEBI" id="CHEBI:456216"/>
        <dbReference type="EC" id="2.7.11.1"/>
    </reaction>
</comment>
<proteinExistence type="predicted"/>
<accession>A0A132NQ71</accession>
<organism evidence="10 11">
    <name type="scientific">Giardia duodenalis assemblage B</name>
    <dbReference type="NCBI Taxonomy" id="1394984"/>
    <lineage>
        <taxon>Eukaryota</taxon>
        <taxon>Metamonada</taxon>
        <taxon>Diplomonadida</taxon>
        <taxon>Hexamitidae</taxon>
        <taxon>Giardiinae</taxon>
        <taxon>Giardia</taxon>
    </lineage>
</organism>
<dbReference type="EC" id="2.7.11.1" evidence="1"/>
<dbReference type="EMBL" id="JXTI01000131">
    <property type="protein sequence ID" value="KWX12188.1"/>
    <property type="molecule type" value="Genomic_DNA"/>
</dbReference>
<evidence type="ECO:0000256" key="1">
    <source>
        <dbReference type="ARBA" id="ARBA00012513"/>
    </source>
</evidence>
<dbReference type="Pfam" id="PF00069">
    <property type="entry name" value="Pkinase"/>
    <property type="match status" value="1"/>
</dbReference>
<dbReference type="Proteomes" id="UP000070089">
    <property type="component" value="Unassembled WGS sequence"/>
</dbReference>
<evidence type="ECO:0000256" key="5">
    <source>
        <dbReference type="ARBA" id="ARBA00022777"/>
    </source>
</evidence>
<name>A0A132NQ71_GIAIN</name>
<dbReference type="GO" id="GO:0004674">
    <property type="term" value="F:protein serine/threonine kinase activity"/>
    <property type="evidence" value="ECO:0007669"/>
    <property type="project" value="UniProtKB-KW"/>
</dbReference>
<dbReference type="PANTHER" id="PTHR43671:SF98">
    <property type="entry name" value="SERINE_THREONINE-PROTEIN KINASE NEK11"/>
    <property type="match status" value="1"/>
</dbReference>
<keyword evidence="4" id="KW-0547">Nucleotide-binding</keyword>
<sequence length="398" mass="44698">MTFMDSSGRQTTFQKPCKYMIKSSLIVGKRYELGSVCQDTAHGLLYLAVDRYTYRPCVCKRLIHSKLSLSLLSQLHLNISLTRTLKHPNLMEYWEIAEGNSIGSSFLIMKDMRTDGLKTHPRLRFGTKSCRGSTFSSPSKQTFWLVLMQLAELLAYLHSPSKANAPDIGTVILRSLDPSSIYLDSSGVVTVAQIRMSKYFETSNIDNQSANIARYLSPEVLMGKQPTWASDIWSLGCFMYEFYLGAPYIQGACLSEILHSISAPPSFNNNPLLSGKDTNIVSLLSRMLAPEPNQRIYAKHILKLNTVHDIWRTYRRVISHNESLHKSQHSRSTVMPKETHSDLLCVCGKLMGNCCTLNRELVCRYGLTSSERSKRLPTASPERGTSLVLTAPGTILVE</sequence>
<evidence type="ECO:0000256" key="6">
    <source>
        <dbReference type="ARBA" id="ARBA00022840"/>
    </source>
</evidence>
<keyword evidence="3" id="KW-0808">Transferase</keyword>
<comment type="caution">
    <text evidence="10">The sequence shown here is derived from an EMBL/GenBank/DDBJ whole genome shotgun (WGS) entry which is preliminary data.</text>
</comment>
<comment type="catalytic activity">
    <reaction evidence="8">
        <text>L-seryl-[protein] + ATP = O-phospho-L-seryl-[protein] + ADP + H(+)</text>
        <dbReference type="Rhea" id="RHEA:17989"/>
        <dbReference type="Rhea" id="RHEA-COMP:9863"/>
        <dbReference type="Rhea" id="RHEA-COMP:11604"/>
        <dbReference type="ChEBI" id="CHEBI:15378"/>
        <dbReference type="ChEBI" id="CHEBI:29999"/>
        <dbReference type="ChEBI" id="CHEBI:30616"/>
        <dbReference type="ChEBI" id="CHEBI:83421"/>
        <dbReference type="ChEBI" id="CHEBI:456216"/>
        <dbReference type="EC" id="2.7.11.1"/>
    </reaction>
</comment>
<dbReference type="InterPro" id="IPR000719">
    <property type="entry name" value="Prot_kinase_dom"/>
</dbReference>